<evidence type="ECO:0000256" key="3">
    <source>
        <dbReference type="ARBA" id="ARBA00022574"/>
    </source>
</evidence>
<dbReference type="EMBL" id="UIVS01000002">
    <property type="protein sequence ID" value="SVP91219.1"/>
    <property type="molecule type" value="Genomic_DNA"/>
</dbReference>
<dbReference type="InterPro" id="IPR036322">
    <property type="entry name" value="WD40_repeat_dom_sf"/>
</dbReference>
<dbReference type="AlphaFoldDB" id="A0A3B0MKV5"/>
<sequence>MNERVWEDPDDAESRPLEEPGWLKKRRLILKEGDSDPNLSVSGSLTRVKPSAFKTGSRFKITPIKPSKDSFKFSGGVSGIGFDEEFRFMSVLCHKEKGLQLYTVGDKERFKLKSKKTLFFDNFLIRDFAFKDNNLLLIGKNKKLLKYDLKSGLGQNIFNVIIPRTESALKQIFTSNHSNYYAMTCASTGTILLCDFKDNLLVHNFKMNSECVMYEFDIRGGKCRRKFKDPNSVHVTAFSAFNSNRNSYFATGTKSGYVNLYHTNSDKPFKVLDNLTTEITSLKLSEEFGLFSSVHKKNSVRLVYNDNYNVVANWPNNTSNLGRITALEYCQPLNTIVLGTRSGRIHFHTIKK</sequence>
<keyword evidence="5" id="KW-0539">Nucleus</keyword>
<dbReference type="PANTHER" id="PTHR18359">
    <property type="entry name" value="WD-REPEAT PROTEIN-RELATED"/>
    <property type="match status" value="1"/>
</dbReference>
<protein>
    <recommendedName>
        <fullName evidence="8">WD domain, G-beta repeat</fullName>
    </recommendedName>
</protein>
<evidence type="ECO:0000313" key="6">
    <source>
        <dbReference type="EMBL" id="SVP90697.1"/>
    </source>
</evidence>
<evidence type="ECO:0008006" key="8">
    <source>
        <dbReference type="Google" id="ProtNLM"/>
    </source>
</evidence>
<keyword evidence="3" id="KW-0853">WD repeat</keyword>
<dbReference type="GO" id="GO:0032040">
    <property type="term" value="C:small-subunit processome"/>
    <property type="evidence" value="ECO:0007669"/>
    <property type="project" value="TreeGrafter"/>
</dbReference>
<proteinExistence type="predicted"/>
<evidence type="ECO:0000256" key="2">
    <source>
        <dbReference type="ARBA" id="ARBA00022552"/>
    </source>
</evidence>
<evidence type="ECO:0000256" key="4">
    <source>
        <dbReference type="ARBA" id="ARBA00022737"/>
    </source>
</evidence>
<name>A0A3B0MKV5_THEAN</name>
<dbReference type="PANTHER" id="PTHR18359:SF0">
    <property type="entry name" value="U3 SMALL NUCLEOLAR RNA-ASSOCIATED PROTEIN 18 HOMOLOG"/>
    <property type="match status" value="1"/>
</dbReference>
<accession>A0A3B0MKV5</accession>
<dbReference type="SUPFAM" id="SSF50978">
    <property type="entry name" value="WD40 repeat-like"/>
    <property type="match status" value="1"/>
</dbReference>
<comment type="subcellular location">
    <subcellularLocation>
        <location evidence="1">Nucleus</location>
        <location evidence="1">Nucleolus</location>
    </subcellularLocation>
</comment>
<evidence type="ECO:0000256" key="1">
    <source>
        <dbReference type="ARBA" id="ARBA00004604"/>
    </source>
</evidence>
<dbReference type="InterPro" id="IPR015943">
    <property type="entry name" value="WD40/YVTN_repeat-like_dom_sf"/>
</dbReference>
<gene>
    <name evidence="6" type="ORF">TAT_000140800</name>
    <name evidence="7" type="ORF">TAV_000140800</name>
</gene>
<evidence type="ECO:0000313" key="7">
    <source>
        <dbReference type="EMBL" id="SVP91219.1"/>
    </source>
</evidence>
<dbReference type="GO" id="GO:0006364">
    <property type="term" value="P:rRNA processing"/>
    <property type="evidence" value="ECO:0007669"/>
    <property type="project" value="UniProtKB-KW"/>
</dbReference>
<evidence type="ECO:0000256" key="5">
    <source>
        <dbReference type="ARBA" id="ARBA00023242"/>
    </source>
</evidence>
<keyword evidence="2" id="KW-0698">rRNA processing</keyword>
<keyword evidence="4" id="KW-0677">Repeat</keyword>
<reference evidence="6" key="1">
    <citation type="submission" date="2018-07" db="EMBL/GenBank/DDBJ databases">
        <authorList>
            <person name="Quirk P.G."/>
            <person name="Krulwich T.A."/>
        </authorList>
    </citation>
    <scope>NUCLEOTIDE SEQUENCE</scope>
    <source>
        <strain evidence="6">Anand</strain>
    </source>
</reference>
<dbReference type="VEuPathDB" id="PiroplasmaDB:TA14960"/>
<dbReference type="EMBL" id="UIVT01000002">
    <property type="protein sequence ID" value="SVP90697.1"/>
    <property type="molecule type" value="Genomic_DNA"/>
</dbReference>
<dbReference type="InterPro" id="IPR045161">
    <property type="entry name" value="Utp18"/>
</dbReference>
<dbReference type="Gene3D" id="2.130.10.10">
    <property type="entry name" value="YVTN repeat-like/Quinoprotein amine dehydrogenase"/>
    <property type="match status" value="1"/>
</dbReference>
<organism evidence="6">
    <name type="scientific">Theileria annulata</name>
    <dbReference type="NCBI Taxonomy" id="5874"/>
    <lineage>
        <taxon>Eukaryota</taxon>
        <taxon>Sar</taxon>
        <taxon>Alveolata</taxon>
        <taxon>Apicomplexa</taxon>
        <taxon>Aconoidasida</taxon>
        <taxon>Piroplasmida</taxon>
        <taxon>Theileriidae</taxon>
        <taxon>Theileria</taxon>
    </lineage>
</organism>
<dbReference type="GO" id="GO:0034388">
    <property type="term" value="C:Pwp2p-containing subcomplex of 90S preribosome"/>
    <property type="evidence" value="ECO:0007669"/>
    <property type="project" value="TreeGrafter"/>
</dbReference>